<dbReference type="HOGENOM" id="CLU_582759_0_0_1"/>
<dbReference type="Proteomes" id="UP000005206">
    <property type="component" value="Chromosome 3"/>
</dbReference>
<feature type="compositionally biased region" description="Basic and acidic residues" evidence="1">
    <location>
        <begin position="399"/>
        <end position="414"/>
    </location>
</feature>
<organism evidence="2 3">
    <name type="scientific">Fusarium vanettenii (strain ATCC MYA-4622 / CBS 123669 / FGSC 9596 / NRRL 45880 / 77-13-4)</name>
    <name type="common">Fusarium solani subsp. pisi</name>
    <dbReference type="NCBI Taxonomy" id="660122"/>
    <lineage>
        <taxon>Eukaryota</taxon>
        <taxon>Fungi</taxon>
        <taxon>Dikarya</taxon>
        <taxon>Ascomycota</taxon>
        <taxon>Pezizomycotina</taxon>
        <taxon>Sordariomycetes</taxon>
        <taxon>Hypocreomycetidae</taxon>
        <taxon>Hypocreales</taxon>
        <taxon>Nectriaceae</taxon>
        <taxon>Fusarium</taxon>
        <taxon>Fusarium solani species complex</taxon>
        <taxon>Fusarium vanettenii</taxon>
    </lineage>
</organism>
<sequence length="469" mass="53794">MTMLGETGTNPIRRFISFKDQEACKILNEILFEVGKRDLMIQGSLEAEDRGELGLKLTQMEFDQAAAMEFRRRKITEALKQKRLQGLDSQVKTYDFFYGQTTIKVALSDAKMAAASGKRASQLTQAAAMGGFSASDIASGLGWEQKRLSSGFFSSEWLLLAAFSWGGFMSPGEKSGFSTSQNLENLVFGTCETNSLMKRYEMAWQDFYRKEQKLHNKLAAARNEKAISVHGLLEIRCNDFSSEDPSSRFIRCDVYTHDNKYKLKDFTIDKSLVEEVLRKAEENIKNDPPQTMSDLYNSMRDNTPTHCQDSRTPDKFTSEAEMLLLAHDFPCVVYSIQYKIVNEFKSILLNDMACAHFSFFPFQRSLYHQAEAVLDALVWKEIKDKADTWPEGRDDDIEFEPRSKRRQDPNDAGRRSTLFDQDRDEEMGQRREKPKQKRNNVFNIIKYGGFIKPHRKTVKKAVKGGNQDQ</sequence>
<reference evidence="2 3" key="1">
    <citation type="journal article" date="2009" name="PLoS Genet.">
        <title>The genome of Nectria haematococca: contribution of supernumerary chromosomes to gene expansion.</title>
        <authorList>
            <person name="Coleman J.J."/>
            <person name="Rounsley S.D."/>
            <person name="Rodriguez-Carres M."/>
            <person name="Kuo A."/>
            <person name="Wasmann C.C."/>
            <person name="Grimwood J."/>
            <person name="Schmutz J."/>
            <person name="Taga M."/>
            <person name="White G.J."/>
            <person name="Zhou S."/>
            <person name="Schwartz D.C."/>
            <person name="Freitag M."/>
            <person name="Ma L.J."/>
            <person name="Danchin E.G."/>
            <person name="Henrissat B."/>
            <person name="Coutinho P.M."/>
            <person name="Nelson D.R."/>
            <person name="Straney D."/>
            <person name="Napoli C.A."/>
            <person name="Barker B.M."/>
            <person name="Gribskov M."/>
            <person name="Rep M."/>
            <person name="Kroken S."/>
            <person name="Molnar I."/>
            <person name="Rensing C."/>
            <person name="Kennell J.C."/>
            <person name="Zamora J."/>
            <person name="Farman M.L."/>
            <person name="Selker E.U."/>
            <person name="Salamov A."/>
            <person name="Shapiro H."/>
            <person name="Pangilinan J."/>
            <person name="Lindquist E."/>
            <person name="Lamers C."/>
            <person name="Grigoriev I.V."/>
            <person name="Geiser D.M."/>
            <person name="Covert S.F."/>
            <person name="Temporini E."/>
            <person name="Vanetten H.D."/>
        </authorList>
    </citation>
    <scope>NUCLEOTIDE SEQUENCE [LARGE SCALE GENOMIC DNA]</scope>
    <source>
        <strain evidence="3">ATCC MYA-4622 / CBS 123669 / FGSC 9596 / NRRL 45880 / 77-13-4</strain>
    </source>
</reference>
<evidence type="ECO:0000313" key="2">
    <source>
        <dbReference type="EMBL" id="EEU47164.1"/>
    </source>
</evidence>
<feature type="region of interest" description="Disordered" evidence="1">
    <location>
        <begin position="390"/>
        <end position="440"/>
    </location>
</feature>
<gene>
    <name evidence="2" type="ORF">NECHADRAFT_77350</name>
</gene>
<name>C7YKZ7_FUSV7</name>
<dbReference type="RefSeq" id="XP_003052877.1">
    <property type="nucleotide sequence ID" value="XM_003052831.1"/>
</dbReference>
<dbReference type="KEGG" id="nhe:NECHADRAFT_77350"/>
<dbReference type="AlphaFoldDB" id="C7YKZ7"/>
<dbReference type="OrthoDB" id="5427329at2759"/>
<dbReference type="GeneID" id="9671408"/>
<dbReference type="eggNOG" id="ENOG502T6A5">
    <property type="taxonomic scope" value="Eukaryota"/>
</dbReference>
<proteinExistence type="predicted"/>
<evidence type="ECO:0000313" key="3">
    <source>
        <dbReference type="Proteomes" id="UP000005206"/>
    </source>
</evidence>
<dbReference type="VEuPathDB" id="FungiDB:NECHADRAFT_77350"/>
<accession>C7YKZ7</accession>
<evidence type="ECO:0000256" key="1">
    <source>
        <dbReference type="SAM" id="MobiDB-lite"/>
    </source>
</evidence>
<keyword evidence="3" id="KW-1185">Reference proteome</keyword>
<dbReference type="EMBL" id="GG698897">
    <property type="protein sequence ID" value="EEU47164.1"/>
    <property type="molecule type" value="Genomic_DNA"/>
</dbReference>
<dbReference type="InParanoid" id="C7YKZ7"/>
<protein>
    <submittedName>
        <fullName evidence="2">Uncharacterized protein</fullName>
    </submittedName>
</protein>